<evidence type="ECO:0000313" key="4">
    <source>
        <dbReference type="Proteomes" id="UP000198790"/>
    </source>
</evidence>
<feature type="compositionally biased region" description="Low complexity" evidence="1">
    <location>
        <begin position="21"/>
        <end position="33"/>
    </location>
</feature>
<keyword evidence="2" id="KW-0732">Signal</keyword>
<reference evidence="3 4" key="1">
    <citation type="submission" date="2016-10" db="EMBL/GenBank/DDBJ databases">
        <authorList>
            <person name="de Groot N.N."/>
        </authorList>
    </citation>
    <scope>NUCLEOTIDE SEQUENCE [LARGE SCALE GENOMIC DNA]</scope>
    <source>
        <strain evidence="3 4">DSM 23399</strain>
    </source>
</reference>
<feature type="compositionally biased region" description="Basic and acidic residues" evidence="1">
    <location>
        <begin position="105"/>
        <end position="114"/>
    </location>
</feature>
<evidence type="ECO:0000256" key="1">
    <source>
        <dbReference type="SAM" id="MobiDB-lite"/>
    </source>
</evidence>
<evidence type="ECO:0008006" key="5">
    <source>
        <dbReference type="Google" id="ProtNLM"/>
    </source>
</evidence>
<feature type="chain" id="PRO_5011583190" description="DUF4890 domain-containing protein" evidence="2">
    <location>
        <begin position="20"/>
        <end position="114"/>
    </location>
</feature>
<keyword evidence="4" id="KW-1185">Reference proteome</keyword>
<sequence length="114" mass="13070">MKKLVMIISMVCLSTIAFAQGQGQRPAQGQGQRPEPPTTEEMIKKATAELNLSTEQVVEWTAIHEKYEDAMKDRKTAQESRKKMDEELNATLTEDQQAKYAKMKKSQERPQRKD</sequence>
<name>A0A1I0W056_9BACT</name>
<gene>
    <name evidence="3" type="ORF">SAMN04489723_101458</name>
</gene>
<evidence type="ECO:0000256" key="2">
    <source>
        <dbReference type="SAM" id="SignalP"/>
    </source>
</evidence>
<dbReference type="AlphaFoldDB" id="A0A1I0W056"/>
<feature type="region of interest" description="Disordered" evidence="1">
    <location>
        <begin position="21"/>
        <end position="40"/>
    </location>
</feature>
<proteinExistence type="predicted"/>
<protein>
    <recommendedName>
        <fullName evidence="5">DUF4890 domain-containing protein</fullName>
    </recommendedName>
</protein>
<dbReference type="STRING" id="237018.SAMN04489723_101458"/>
<accession>A0A1I0W056</accession>
<dbReference type="RefSeq" id="WP_092894541.1">
    <property type="nucleotide sequence ID" value="NZ_FOKK01000001.1"/>
</dbReference>
<feature type="compositionally biased region" description="Basic and acidic residues" evidence="1">
    <location>
        <begin position="71"/>
        <end position="86"/>
    </location>
</feature>
<dbReference type="OrthoDB" id="840032at2"/>
<feature type="region of interest" description="Disordered" evidence="1">
    <location>
        <begin position="71"/>
        <end position="114"/>
    </location>
</feature>
<dbReference type="Proteomes" id="UP000198790">
    <property type="component" value="Unassembled WGS sequence"/>
</dbReference>
<evidence type="ECO:0000313" key="3">
    <source>
        <dbReference type="EMBL" id="SFA81580.1"/>
    </source>
</evidence>
<organism evidence="3 4">
    <name type="scientific">Algoriphagus aquimarinus</name>
    <dbReference type="NCBI Taxonomy" id="237018"/>
    <lineage>
        <taxon>Bacteria</taxon>
        <taxon>Pseudomonadati</taxon>
        <taxon>Bacteroidota</taxon>
        <taxon>Cytophagia</taxon>
        <taxon>Cytophagales</taxon>
        <taxon>Cyclobacteriaceae</taxon>
        <taxon>Algoriphagus</taxon>
    </lineage>
</organism>
<feature type="signal peptide" evidence="2">
    <location>
        <begin position="1"/>
        <end position="19"/>
    </location>
</feature>
<dbReference type="EMBL" id="FOKK01000001">
    <property type="protein sequence ID" value="SFA81580.1"/>
    <property type="molecule type" value="Genomic_DNA"/>
</dbReference>